<keyword evidence="2" id="KW-0012">Acyltransferase</keyword>
<sequence length="177" mass="18611">MNVGTIFRYVAYAFRAISFDVSGNKRRGPVAIGKNVSFDPRLKVLLGNKVFIGPNAVFQGEGAVSIGAGTYVGAGFSCNAMKRITIGDSCMMGNYVSIIDNNHGTRRGIKMIDQPLESQAVEISSNCWLGEKATVLAGVRIGEGAIVAAGAVVTRDVRPYTVVAGVPARSIKSISPA</sequence>
<dbReference type="InterPro" id="IPR001451">
    <property type="entry name" value="Hexapep"/>
</dbReference>
<dbReference type="PANTHER" id="PTHR23416:SF78">
    <property type="entry name" value="LIPOPOLYSACCHARIDE BIOSYNTHESIS O-ACETYL TRANSFERASE WBBJ-RELATED"/>
    <property type="match status" value="1"/>
</dbReference>
<dbReference type="InterPro" id="IPR011004">
    <property type="entry name" value="Trimer_LpxA-like_sf"/>
</dbReference>
<dbReference type="SUPFAM" id="SSF51161">
    <property type="entry name" value="Trimeric LpxA-like enzymes"/>
    <property type="match status" value="1"/>
</dbReference>
<dbReference type="CDD" id="cd04647">
    <property type="entry name" value="LbH_MAT_like"/>
    <property type="match status" value="1"/>
</dbReference>
<dbReference type="InterPro" id="IPR018357">
    <property type="entry name" value="Hexapep_transf_CS"/>
</dbReference>
<evidence type="ECO:0000256" key="1">
    <source>
        <dbReference type="ARBA" id="ARBA00022679"/>
    </source>
</evidence>
<gene>
    <name evidence="2" type="ORF">CARN6_2811</name>
</gene>
<organism evidence="2">
    <name type="scientific">mine drainage metagenome</name>
    <dbReference type="NCBI Taxonomy" id="410659"/>
    <lineage>
        <taxon>unclassified sequences</taxon>
        <taxon>metagenomes</taxon>
        <taxon>ecological metagenomes</taxon>
    </lineage>
</organism>
<dbReference type="Gene3D" id="2.160.10.10">
    <property type="entry name" value="Hexapeptide repeat proteins"/>
    <property type="match status" value="1"/>
</dbReference>
<dbReference type="PROSITE" id="PS00101">
    <property type="entry name" value="HEXAPEP_TRANSFERASES"/>
    <property type="match status" value="1"/>
</dbReference>
<accession>E6QHI5</accession>
<comment type="caution">
    <text evidence="2">The sequence shown here is derived from an EMBL/GenBank/DDBJ whole genome shotgun (WGS) entry which is preliminary data.</text>
</comment>
<protein>
    <submittedName>
        <fullName evidence="2">Putative Maltose O-acetyltransferase</fullName>
        <ecNumber evidence="2">2.3.1.79</ecNumber>
    </submittedName>
</protein>
<reference evidence="2" key="1">
    <citation type="submission" date="2009-10" db="EMBL/GenBank/DDBJ databases">
        <title>Diversity of trophic interactions inside an arsenic-rich microbial ecosystem.</title>
        <authorList>
            <person name="Bertin P.N."/>
            <person name="Heinrich-Salmeron A."/>
            <person name="Pelletier E."/>
            <person name="Goulhen-Chollet F."/>
            <person name="Arsene-Ploetze F."/>
            <person name="Gallien S."/>
            <person name="Calteau A."/>
            <person name="Vallenet D."/>
            <person name="Casiot C."/>
            <person name="Chane-Woon-Ming B."/>
            <person name="Giloteaux L."/>
            <person name="Barakat M."/>
            <person name="Bonnefoy V."/>
            <person name="Bruneel O."/>
            <person name="Chandler M."/>
            <person name="Cleiss J."/>
            <person name="Duran R."/>
            <person name="Elbaz-Poulichet F."/>
            <person name="Fonknechten N."/>
            <person name="Lauga B."/>
            <person name="Mornico D."/>
            <person name="Ortet P."/>
            <person name="Schaeffer C."/>
            <person name="Siguier P."/>
            <person name="Alexander Thil Smith A."/>
            <person name="Van Dorsselaer A."/>
            <person name="Weissenbach J."/>
            <person name="Medigue C."/>
            <person name="Le Paslier D."/>
        </authorList>
    </citation>
    <scope>NUCLEOTIDE SEQUENCE</scope>
</reference>
<evidence type="ECO:0000313" key="2">
    <source>
        <dbReference type="EMBL" id="CBI06699.1"/>
    </source>
</evidence>
<proteinExistence type="predicted"/>
<dbReference type="PANTHER" id="PTHR23416">
    <property type="entry name" value="SIALIC ACID SYNTHASE-RELATED"/>
    <property type="match status" value="1"/>
</dbReference>
<dbReference type="EC" id="2.3.1.79" evidence="2"/>
<dbReference type="GO" id="GO:0008925">
    <property type="term" value="F:maltose O-acetyltransferase activity"/>
    <property type="evidence" value="ECO:0007669"/>
    <property type="project" value="UniProtKB-EC"/>
</dbReference>
<dbReference type="AlphaFoldDB" id="E6QHI5"/>
<dbReference type="EMBL" id="CABQ01000008">
    <property type="protein sequence ID" value="CBI06699.1"/>
    <property type="molecule type" value="Genomic_DNA"/>
</dbReference>
<name>E6QHI5_9ZZZZ</name>
<dbReference type="Pfam" id="PF00132">
    <property type="entry name" value="Hexapep"/>
    <property type="match status" value="1"/>
</dbReference>
<keyword evidence="1 2" id="KW-0808">Transferase</keyword>
<dbReference type="InterPro" id="IPR051159">
    <property type="entry name" value="Hexapeptide_acetyltransf"/>
</dbReference>